<evidence type="ECO:0000313" key="4">
    <source>
        <dbReference type="EMBL" id="RGS07584.1"/>
    </source>
</evidence>
<dbReference type="RefSeq" id="WP_022053762.1">
    <property type="nucleotide sequence ID" value="NZ_CABOGR010000016.1"/>
</dbReference>
<dbReference type="InterPro" id="IPR016047">
    <property type="entry name" value="M23ase_b-sheet_dom"/>
</dbReference>
<evidence type="ECO:0000259" key="2">
    <source>
        <dbReference type="Pfam" id="PF01551"/>
    </source>
</evidence>
<dbReference type="PANTHER" id="PTHR21666">
    <property type="entry name" value="PEPTIDASE-RELATED"/>
    <property type="match status" value="1"/>
</dbReference>
<feature type="domain" description="M23ase beta-sheet core" evidence="2">
    <location>
        <begin position="147"/>
        <end position="246"/>
    </location>
</feature>
<dbReference type="AlphaFoldDB" id="A0A3E4MZ11"/>
<dbReference type="Pfam" id="PF01551">
    <property type="entry name" value="Peptidase_M23"/>
    <property type="match status" value="1"/>
</dbReference>
<keyword evidence="5" id="KW-1185">Reference proteome</keyword>
<dbReference type="Gene3D" id="2.70.70.10">
    <property type="entry name" value="Glucose Permease (Domain IIA)"/>
    <property type="match status" value="1"/>
</dbReference>
<reference evidence="5 6" key="1">
    <citation type="submission" date="2018-08" db="EMBL/GenBank/DDBJ databases">
        <title>A genome reference for cultivated species of the human gut microbiota.</title>
        <authorList>
            <person name="Zou Y."/>
            <person name="Xue W."/>
            <person name="Luo G."/>
        </authorList>
    </citation>
    <scope>NUCLEOTIDE SEQUENCE [LARGE SCALE GENOMIC DNA]</scope>
    <source>
        <strain evidence="4 6">AF24-16AC</strain>
        <strain evidence="3 5">TF10-3AC</strain>
    </source>
</reference>
<dbReference type="PANTHER" id="PTHR21666:SF270">
    <property type="entry name" value="MUREIN HYDROLASE ACTIVATOR ENVC"/>
    <property type="match status" value="1"/>
</dbReference>
<evidence type="ECO:0000313" key="5">
    <source>
        <dbReference type="Proteomes" id="UP000260862"/>
    </source>
</evidence>
<evidence type="ECO:0000313" key="3">
    <source>
        <dbReference type="EMBL" id="RGK54943.1"/>
    </source>
</evidence>
<proteinExistence type="predicted"/>
<protein>
    <submittedName>
        <fullName evidence="3">M23 family peptidase</fullName>
    </submittedName>
</protein>
<dbReference type="InterPro" id="IPR050570">
    <property type="entry name" value="Cell_wall_metabolism_enzyme"/>
</dbReference>
<dbReference type="CDD" id="cd12797">
    <property type="entry name" value="M23_peptidase"/>
    <property type="match status" value="1"/>
</dbReference>
<comment type="caution">
    <text evidence="3">The sequence shown here is derived from an EMBL/GenBank/DDBJ whole genome shotgun (WGS) entry which is preliminary data.</text>
</comment>
<dbReference type="EMBL" id="QSQT01000016">
    <property type="protein sequence ID" value="RGK54943.1"/>
    <property type="molecule type" value="Genomic_DNA"/>
</dbReference>
<evidence type="ECO:0000256" key="1">
    <source>
        <dbReference type="SAM" id="SignalP"/>
    </source>
</evidence>
<dbReference type="Proteomes" id="UP000285750">
    <property type="component" value="Unassembled WGS sequence"/>
</dbReference>
<gene>
    <name evidence="4" type="ORF">DWY14_08300</name>
    <name evidence="3" type="ORF">DXD04_09785</name>
</gene>
<dbReference type="InterPro" id="IPR011055">
    <property type="entry name" value="Dup_hybrid_motif"/>
</dbReference>
<dbReference type="GO" id="GO:0004222">
    <property type="term" value="F:metalloendopeptidase activity"/>
    <property type="evidence" value="ECO:0007669"/>
    <property type="project" value="TreeGrafter"/>
</dbReference>
<dbReference type="SUPFAM" id="SSF51261">
    <property type="entry name" value="Duplicated hybrid motif"/>
    <property type="match status" value="1"/>
</dbReference>
<dbReference type="Proteomes" id="UP000260862">
    <property type="component" value="Unassembled WGS sequence"/>
</dbReference>
<feature type="chain" id="PRO_5041870859" evidence="1">
    <location>
        <begin position="24"/>
        <end position="316"/>
    </location>
</feature>
<organism evidence="3 5">
    <name type="scientific">Phocaeicola plebeius</name>
    <dbReference type="NCBI Taxonomy" id="310297"/>
    <lineage>
        <taxon>Bacteria</taxon>
        <taxon>Pseudomonadati</taxon>
        <taxon>Bacteroidota</taxon>
        <taxon>Bacteroidia</taxon>
        <taxon>Bacteroidales</taxon>
        <taxon>Bacteroidaceae</taxon>
        <taxon>Phocaeicola</taxon>
    </lineage>
</organism>
<name>A0A3E4MZ11_9BACT</name>
<feature type="signal peptide" evidence="1">
    <location>
        <begin position="1"/>
        <end position="23"/>
    </location>
</feature>
<dbReference type="EMBL" id="QRUY01000015">
    <property type="protein sequence ID" value="RGS07584.1"/>
    <property type="molecule type" value="Genomic_DNA"/>
</dbReference>
<keyword evidence="1" id="KW-0732">Signal</keyword>
<sequence>MFNVRFSLLFCVVYVFSGFSLKAQDVKVSYEAMGKNYILKAENSSFYPYTIQIVFTKLTGASGMTTDVPYISVAGNGISRLLTLKREVEEVPVGFAYQSRSYRGNWKTDSDSSFVYLPPVAPGKKVDIHILTSLEDFFQRDRKGKKVTGLAFRMNEGDTVYAMRGGLVCDVHQYQASEAEKPGSRVYARTENYVVVYHKDGSFATYKLFKNEGVFVEPGENIEAGEPIGVIGGNNYRQGAHLRLQMSGCFGDSDKDYAIEGRAYHSFIPIIAVNESETCKPDGQTAQFESSHPADLIMKEMSKREKKQYLKKMNGK</sequence>
<evidence type="ECO:0000313" key="6">
    <source>
        <dbReference type="Proteomes" id="UP000285750"/>
    </source>
</evidence>
<accession>A0A3E4MZ11</accession>